<evidence type="ECO:0000256" key="5">
    <source>
        <dbReference type="ARBA" id="ARBA00022525"/>
    </source>
</evidence>
<evidence type="ECO:0000256" key="7">
    <source>
        <dbReference type="ARBA" id="ARBA00022617"/>
    </source>
</evidence>
<dbReference type="FunFam" id="1.10.420.10:FF:000008">
    <property type="entry name" value="Peroxidase"/>
    <property type="match status" value="1"/>
</dbReference>
<keyword evidence="12 18" id="KW-0408">Iron</keyword>
<feature type="binding site" evidence="18">
    <location>
        <position position="71"/>
    </location>
    <ligand>
        <name>Ca(2+)</name>
        <dbReference type="ChEBI" id="CHEBI:29108"/>
        <label>1</label>
    </ligand>
</feature>
<name>A0ABC8UIM6_9AQUA</name>
<feature type="binding site" evidence="18">
    <location>
        <position position="248"/>
    </location>
    <ligand>
        <name>Ca(2+)</name>
        <dbReference type="ChEBI" id="CHEBI:29108"/>
        <label>2</label>
    </ligand>
</feature>
<evidence type="ECO:0000313" key="23">
    <source>
        <dbReference type="EMBL" id="CAK9180902.1"/>
    </source>
</evidence>
<evidence type="ECO:0000256" key="6">
    <source>
        <dbReference type="ARBA" id="ARBA00022559"/>
    </source>
</evidence>
<feature type="disulfide bond" evidence="20">
    <location>
        <begin position="34"/>
        <end position="113"/>
    </location>
</feature>
<dbReference type="EC" id="1.11.1.7" evidence="4 21"/>
<keyword evidence="11 21" id="KW-0560">Oxidoreductase</keyword>
<evidence type="ECO:0000259" key="22">
    <source>
        <dbReference type="PROSITE" id="PS50873"/>
    </source>
</evidence>
<proteinExistence type="inferred from homology"/>
<keyword evidence="7 21" id="KW-0349">Heme</keyword>
<dbReference type="AlphaFoldDB" id="A0ABC8UIM6"/>
<evidence type="ECO:0000256" key="2">
    <source>
        <dbReference type="ARBA" id="ARBA00002322"/>
    </source>
</evidence>
<dbReference type="Gene3D" id="1.10.520.10">
    <property type="match status" value="1"/>
</dbReference>
<feature type="binding site" evidence="18">
    <location>
        <position position="73"/>
    </location>
    <ligand>
        <name>Ca(2+)</name>
        <dbReference type="ChEBI" id="CHEBI:29108"/>
        <label>1</label>
    </ligand>
</feature>
<dbReference type="PROSITE" id="PS00435">
    <property type="entry name" value="PEROXIDASE_1"/>
    <property type="match status" value="1"/>
</dbReference>
<evidence type="ECO:0000256" key="19">
    <source>
        <dbReference type="PIRSR" id="PIRSR600823-4"/>
    </source>
</evidence>
<evidence type="ECO:0000256" key="11">
    <source>
        <dbReference type="ARBA" id="ARBA00023002"/>
    </source>
</evidence>
<evidence type="ECO:0000256" key="12">
    <source>
        <dbReference type="ARBA" id="ARBA00023004"/>
    </source>
</evidence>
<keyword evidence="13 20" id="KW-1015">Disulfide bond</keyword>
<comment type="function">
    <text evidence="2">Removal of H(2)O(2), oxidation of toxic reductants, biosynthesis and degradation of lignin, suberization, auxin catabolism, response to environmental stresses such as wounding, pathogen attack and oxidative stress. These functions might be dependent on each isozyme/isoform in each plant tissue.</text>
</comment>
<dbReference type="PANTHER" id="PTHR31235">
    <property type="entry name" value="PEROXIDASE 25-RELATED"/>
    <property type="match status" value="1"/>
</dbReference>
<dbReference type="InterPro" id="IPR000823">
    <property type="entry name" value="Peroxidase_pln"/>
</dbReference>
<dbReference type="SUPFAM" id="SSF48113">
    <property type="entry name" value="Heme-dependent peroxidases"/>
    <property type="match status" value="1"/>
</dbReference>
<dbReference type="Pfam" id="PF00141">
    <property type="entry name" value="peroxidase"/>
    <property type="match status" value="1"/>
</dbReference>
<comment type="cofactor">
    <cofactor evidence="18 21">
        <name>heme b</name>
        <dbReference type="ChEBI" id="CHEBI:60344"/>
    </cofactor>
    <text evidence="18 21">Binds 1 heme b (iron(II)-protoporphyrin IX) group per subunit.</text>
</comment>
<feature type="binding site" evidence="18">
    <location>
        <position position="240"/>
    </location>
    <ligand>
        <name>Ca(2+)</name>
        <dbReference type="ChEBI" id="CHEBI:29108"/>
        <label>2</label>
    </ligand>
</feature>
<feature type="binding site" evidence="18">
    <location>
        <position position="189"/>
    </location>
    <ligand>
        <name>Ca(2+)</name>
        <dbReference type="ChEBI" id="CHEBI:29108"/>
        <label>2</label>
    </ligand>
</feature>
<evidence type="ECO:0000256" key="1">
    <source>
        <dbReference type="ARBA" id="ARBA00000189"/>
    </source>
</evidence>
<evidence type="ECO:0000313" key="24">
    <source>
        <dbReference type="Proteomes" id="UP001642360"/>
    </source>
</evidence>
<evidence type="ECO:0000256" key="20">
    <source>
        <dbReference type="PIRSR" id="PIRSR600823-5"/>
    </source>
</evidence>
<dbReference type="InterPro" id="IPR010255">
    <property type="entry name" value="Haem_peroxidase_sf"/>
</dbReference>
<comment type="similarity">
    <text evidence="21">Belongs to the peroxidase family. Classical plant (class III) peroxidase subfamily.</text>
</comment>
<evidence type="ECO:0000256" key="4">
    <source>
        <dbReference type="ARBA" id="ARBA00012313"/>
    </source>
</evidence>
<feature type="disulfide bond" evidence="20">
    <location>
        <begin position="195"/>
        <end position="227"/>
    </location>
</feature>
<protein>
    <recommendedName>
        <fullName evidence="4 21">Peroxidase</fullName>
        <ecNumber evidence="4 21">1.11.1.7</ecNumber>
    </recommendedName>
</protein>
<dbReference type="GO" id="GO:0046872">
    <property type="term" value="F:metal ion binding"/>
    <property type="evidence" value="ECO:0007669"/>
    <property type="project" value="UniProtKB-UniRule"/>
</dbReference>
<evidence type="ECO:0000256" key="10">
    <source>
        <dbReference type="ARBA" id="ARBA00022837"/>
    </source>
</evidence>
<feature type="site" description="Transition state stabilizer" evidence="19">
    <location>
        <position position="61"/>
    </location>
</feature>
<reference evidence="23 24" key="1">
    <citation type="submission" date="2024-02" db="EMBL/GenBank/DDBJ databases">
        <authorList>
            <person name="Vignale AGUSTIN F."/>
            <person name="Sosa J E."/>
            <person name="Modenutti C."/>
        </authorList>
    </citation>
    <scope>NUCLEOTIDE SEQUENCE [LARGE SCALE GENOMIC DNA]</scope>
</reference>
<dbReference type="GO" id="GO:0005576">
    <property type="term" value="C:extracellular region"/>
    <property type="evidence" value="ECO:0007669"/>
    <property type="project" value="UniProtKB-SubCell"/>
</dbReference>
<comment type="subcellular location">
    <subcellularLocation>
        <location evidence="21">Secreted</location>
    </subcellularLocation>
</comment>
<keyword evidence="15 21" id="KW-0376">Hydrogen peroxide</keyword>
<evidence type="ECO:0000256" key="15">
    <source>
        <dbReference type="ARBA" id="ARBA00023324"/>
    </source>
</evidence>
<evidence type="ECO:0000256" key="18">
    <source>
        <dbReference type="PIRSR" id="PIRSR600823-3"/>
    </source>
</evidence>
<organism evidence="23 24">
    <name type="scientific">Ilex paraguariensis</name>
    <name type="common">yerba mate</name>
    <dbReference type="NCBI Taxonomy" id="185542"/>
    <lineage>
        <taxon>Eukaryota</taxon>
        <taxon>Viridiplantae</taxon>
        <taxon>Streptophyta</taxon>
        <taxon>Embryophyta</taxon>
        <taxon>Tracheophyta</taxon>
        <taxon>Spermatophyta</taxon>
        <taxon>Magnoliopsida</taxon>
        <taxon>eudicotyledons</taxon>
        <taxon>Gunneridae</taxon>
        <taxon>Pentapetalae</taxon>
        <taxon>asterids</taxon>
        <taxon>campanulids</taxon>
        <taxon>Aquifoliales</taxon>
        <taxon>Aquifoliaceae</taxon>
        <taxon>Ilex</taxon>
    </lineage>
</organism>
<feature type="binding site" evidence="18">
    <location>
        <position position="69"/>
    </location>
    <ligand>
        <name>Ca(2+)</name>
        <dbReference type="ChEBI" id="CHEBI:29108"/>
        <label>1</label>
    </ligand>
</feature>
<feature type="binding site" description="axial binding residue" evidence="18">
    <location>
        <position position="188"/>
    </location>
    <ligand>
        <name>heme b</name>
        <dbReference type="ChEBI" id="CHEBI:60344"/>
    </ligand>
    <ligandPart>
        <name>Fe</name>
        <dbReference type="ChEBI" id="CHEBI:18248"/>
    </ligandPart>
</feature>
<dbReference type="GO" id="GO:0140825">
    <property type="term" value="F:lactoperoxidase activity"/>
    <property type="evidence" value="ECO:0007669"/>
    <property type="project" value="UniProtKB-EC"/>
</dbReference>
<keyword evidence="14" id="KW-0325">Glycoprotein</keyword>
<evidence type="ECO:0000256" key="13">
    <source>
        <dbReference type="ARBA" id="ARBA00023157"/>
    </source>
</evidence>
<keyword evidence="10 18" id="KW-0106">Calcium</keyword>
<feature type="disulfide bond" evidence="20">
    <location>
        <begin position="119"/>
        <end position="315"/>
    </location>
</feature>
<feature type="binding site" evidence="17">
    <location>
        <position position="158"/>
    </location>
    <ligand>
        <name>substrate</name>
    </ligand>
</feature>
<feature type="signal peptide" evidence="21">
    <location>
        <begin position="1"/>
        <end position="22"/>
    </location>
</feature>
<dbReference type="GO" id="GO:0006979">
    <property type="term" value="P:response to oxidative stress"/>
    <property type="evidence" value="ECO:0007669"/>
    <property type="project" value="UniProtKB-UniRule"/>
</dbReference>
<comment type="catalytic activity">
    <reaction evidence="1 21">
        <text>2 a phenolic donor + H2O2 = 2 a phenolic radical donor + 2 H2O</text>
        <dbReference type="Rhea" id="RHEA:56136"/>
        <dbReference type="ChEBI" id="CHEBI:15377"/>
        <dbReference type="ChEBI" id="CHEBI:16240"/>
        <dbReference type="ChEBI" id="CHEBI:139520"/>
        <dbReference type="ChEBI" id="CHEBI:139521"/>
        <dbReference type="EC" id="1.11.1.7"/>
    </reaction>
</comment>
<keyword evidence="6 21" id="KW-0575">Peroxidase</keyword>
<feature type="active site" description="Proton acceptor" evidence="16">
    <location>
        <position position="65"/>
    </location>
</feature>
<dbReference type="FunFam" id="1.10.520.10:FF:000001">
    <property type="entry name" value="Peroxidase"/>
    <property type="match status" value="1"/>
</dbReference>
<feature type="chain" id="PRO_5044527367" description="Peroxidase" evidence="21">
    <location>
        <begin position="23"/>
        <end position="318"/>
    </location>
</feature>
<dbReference type="GO" id="GO:0042744">
    <property type="term" value="P:hydrogen peroxide catabolic process"/>
    <property type="evidence" value="ECO:0007669"/>
    <property type="project" value="UniProtKB-KW"/>
</dbReference>
<evidence type="ECO:0000256" key="14">
    <source>
        <dbReference type="ARBA" id="ARBA00023180"/>
    </source>
</evidence>
<feature type="disulfide bond" evidence="20">
    <location>
        <begin position="67"/>
        <end position="72"/>
    </location>
</feature>
<evidence type="ECO:0000256" key="16">
    <source>
        <dbReference type="PIRSR" id="PIRSR600823-1"/>
    </source>
</evidence>
<comment type="cofactor">
    <cofactor evidence="18 21">
        <name>Ca(2+)</name>
        <dbReference type="ChEBI" id="CHEBI:29108"/>
    </cofactor>
    <text evidence="18 21">Binds 2 calcium ions per subunit.</text>
</comment>
<feature type="domain" description="Plant heme peroxidase family profile" evidence="22">
    <location>
        <begin position="24"/>
        <end position="318"/>
    </location>
</feature>
<gene>
    <name evidence="23" type="ORF">ILEXP_LOCUS50927</name>
</gene>
<feature type="binding site" evidence="18">
    <location>
        <position position="75"/>
    </location>
    <ligand>
        <name>Ca(2+)</name>
        <dbReference type="ChEBI" id="CHEBI:29108"/>
        <label>1</label>
    </ligand>
</feature>
<evidence type="ECO:0000256" key="21">
    <source>
        <dbReference type="RuleBase" id="RU362060"/>
    </source>
</evidence>
<dbReference type="InterPro" id="IPR002016">
    <property type="entry name" value="Haem_peroxidase"/>
</dbReference>
<evidence type="ECO:0000256" key="3">
    <source>
        <dbReference type="ARBA" id="ARBA00006873"/>
    </source>
</evidence>
<comment type="caution">
    <text evidence="23">The sequence shown here is derived from an EMBL/GenBank/DDBJ whole genome shotgun (WGS) entry which is preliminary data.</text>
</comment>
<dbReference type="PRINTS" id="PR00461">
    <property type="entry name" value="PLPEROXIDASE"/>
</dbReference>
<dbReference type="Proteomes" id="UP001642360">
    <property type="component" value="Unassembled WGS sequence"/>
</dbReference>
<evidence type="ECO:0000256" key="9">
    <source>
        <dbReference type="ARBA" id="ARBA00022729"/>
    </source>
</evidence>
<comment type="similarity">
    <text evidence="3">Belongs to the peroxidase family. Ascorbate peroxidase subfamily.</text>
</comment>
<feature type="binding site" evidence="18">
    <location>
        <position position="87"/>
    </location>
    <ligand>
        <name>Ca(2+)</name>
        <dbReference type="ChEBI" id="CHEBI:29108"/>
        <label>1</label>
    </ligand>
</feature>
<keyword evidence="9 21" id="KW-0732">Signal</keyword>
<dbReference type="PROSITE" id="PS50873">
    <property type="entry name" value="PEROXIDASE_4"/>
    <property type="match status" value="1"/>
</dbReference>
<dbReference type="Gene3D" id="1.10.420.10">
    <property type="entry name" value="Peroxidase, domain 2"/>
    <property type="match status" value="1"/>
</dbReference>
<dbReference type="EMBL" id="CAUOFW020007858">
    <property type="protein sequence ID" value="CAK9180902.1"/>
    <property type="molecule type" value="Genomic_DNA"/>
</dbReference>
<dbReference type="PRINTS" id="PR00458">
    <property type="entry name" value="PEROXIDASE"/>
</dbReference>
<evidence type="ECO:0000256" key="8">
    <source>
        <dbReference type="ARBA" id="ARBA00022723"/>
    </source>
</evidence>
<keyword evidence="5 21" id="KW-0964">Secreted</keyword>
<feature type="binding site" evidence="18">
    <location>
        <position position="66"/>
    </location>
    <ligand>
        <name>Ca(2+)</name>
        <dbReference type="ChEBI" id="CHEBI:29108"/>
        <label>1</label>
    </ligand>
</feature>
<keyword evidence="24" id="KW-1185">Reference proteome</keyword>
<dbReference type="InterPro" id="IPR019793">
    <property type="entry name" value="Peroxidases_heam-ligand_BS"/>
</dbReference>
<keyword evidence="8 18" id="KW-0479">Metal-binding</keyword>
<accession>A0ABC8UIM6</accession>
<dbReference type="InterPro" id="IPR033905">
    <property type="entry name" value="Secretory_peroxidase"/>
</dbReference>
<evidence type="ECO:0000256" key="17">
    <source>
        <dbReference type="PIRSR" id="PIRSR600823-2"/>
    </source>
</evidence>
<sequence>MKCFNFLIAIVVVFGVLGVCNGSGLRENFYKSSCPQAEQIVQNITWKQVASNPALPAKLLRMHFHDCFVRGCDASVLINSTANNIAEKDAIPNLSLAGFDVIDEIKTQLEHTCPRVVSCADIIALAARDSFQKSMWQVLTGRRDGSISHASEALANIPSPFFNFTTLQQAFANKNLNVQDLVVLSGAHTIGVGHCNLFSNRLYNFTGKGDADPSLNSTYAASLRTKCRSLSDTTTTIAMDPGSALTFDNHYFSNLKIHQGLFQSDAALLTNKGATNVVDEMLISGPFFTQFNQSIQRMGAIGVLTGTAGKIRKRCSVV</sequence>
<dbReference type="CDD" id="cd00693">
    <property type="entry name" value="secretory_peroxidase"/>
    <property type="match status" value="1"/>
</dbReference>
<dbReference type="GO" id="GO:0020037">
    <property type="term" value="F:heme binding"/>
    <property type="evidence" value="ECO:0007669"/>
    <property type="project" value="UniProtKB-UniRule"/>
</dbReference>